<comment type="caution">
    <text evidence="2">The sequence shown here is derived from an EMBL/GenBank/DDBJ whole genome shotgun (WGS) entry which is preliminary data.</text>
</comment>
<proteinExistence type="predicted"/>
<dbReference type="InterPro" id="IPR000257">
    <property type="entry name" value="Uroporphyrinogen_deCOase"/>
</dbReference>
<organism evidence="2 3">
    <name type="scientific">Aerophobetes bacterium</name>
    <dbReference type="NCBI Taxonomy" id="2030807"/>
    <lineage>
        <taxon>Bacteria</taxon>
        <taxon>Candidatus Aerophobota</taxon>
    </lineage>
</organism>
<dbReference type="Proteomes" id="UP000316925">
    <property type="component" value="Unassembled WGS sequence"/>
</dbReference>
<reference evidence="2 3" key="1">
    <citation type="submission" date="2019-03" db="EMBL/GenBank/DDBJ databases">
        <title>Metabolic potential of uncultured bacteria and archaea associated with petroleum seepage in deep-sea sediments.</title>
        <authorList>
            <person name="Dong X."/>
            <person name="Hubert C."/>
        </authorList>
    </citation>
    <scope>NUCLEOTIDE SEQUENCE [LARGE SCALE GENOMIC DNA]</scope>
    <source>
        <strain evidence="2">E29_bin28</strain>
    </source>
</reference>
<dbReference type="GO" id="GO:0006779">
    <property type="term" value="P:porphyrin-containing compound biosynthetic process"/>
    <property type="evidence" value="ECO:0007669"/>
    <property type="project" value="InterPro"/>
</dbReference>
<dbReference type="GO" id="GO:0004853">
    <property type="term" value="F:uroporphyrinogen decarboxylase activity"/>
    <property type="evidence" value="ECO:0007669"/>
    <property type="project" value="InterPro"/>
</dbReference>
<name>A0A523YPS1_UNCAE</name>
<evidence type="ECO:0000259" key="1">
    <source>
        <dbReference type="Pfam" id="PF01208"/>
    </source>
</evidence>
<dbReference type="InterPro" id="IPR052024">
    <property type="entry name" value="Methanogen_methyltrans"/>
</dbReference>
<feature type="domain" description="Uroporphyrinogen decarboxylase (URO-D)" evidence="1">
    <location>
        <begin position="119"/>
        <end position="368"/>
    </location>
</feature>
<dbReference type="AlphaFoldDB" id="A0A523YPS1"/>
<sequence length="372" mass="43298">MNSRERLLKTLNHEEPDRVPVDLGGIVTGITKVAHRRLREHLGVEGREQIIDRIQQLVKPDEKILERLEVDTRYVYLRASRDFQDKEFPVDVYEDEWGVRRKRVSFYYDIVHHPLKDATIQDLERMRWPDPHAVSRYEGIAEEVRYLHKNTDYAIILNAIGSIFEFSWYLRGYEQFMMDLLINRGFAVALMEKMLQFQIGMFEEILDRVGDYVQVVLCGDDLAIQTGPAISLNLYRKLVKPLQRQLFESIKKRTGAKLFYHSCGSVYQFIGDLLEIGIDILNPIQVSAQDMDTKRLKKEFGKELTFWGGCDTQRVLPFGTPDEVKDEVKKRIDDLAEEGGFVLNSVHNIQADVPPENILAMFDMARDYGKYS</sequence>
<evidence type="ECO:0000313" key="2">
    <source>
        <dbReference type="EMBL" id="TET93472.1"/>
    </source>
</evidence>
<dbReference type="Pfam" id="PF01208">
    <property type="entry name" value="URO-D"/>
    <property type="match status" value="1"/>
</dbReference>
<dbReference type="PANTHER" id="PTHR47099:SF1">
    <property type="entry name" value="METHYLCOBAMIDE:COM METHYLTRANSFERASE MTBA"/>
    <property type="match status" value="1"/>
</dbReference>
<accession>A0A523YPS1</accession>
<dbReference type="EMBL" id="SOIJ01000104">
    <property type="protein sequence ID" value="TET93472.1"/>
    <property type="molecule type" value="Genomic_DNA"/>
</dbReference>
<protein>
    <recommendedName>
        <fullName evidence="1">Uroporphyrinogen decarboxylase (URO-D) domain-containing protein</fullName>
    </recommendedName>
</protein>
<dbReference type="PANTHER" id="PTHR47099">
    <property type="entry name" value="METHYLCOBAMIDE:COM METHYLTRANSFERASE MTBA"/>
    <property type="match status" value="1"/>
</dbReference>
<gene>
    <name evidence="2" type="ORF">E3J33_01795</name>
</gene>
<evidence type="ECO:0000313" key="3">
    <source>
        <dbReference type="Proteomes" id="UP000316925"/>
    </source>
</evidence>
<dbReference type="SUPFAM" id="SSF51726">
    <property type="entry name" value="UROD/MetE-like"/>
    <property type="match status" value="1"/>
</dbReference>
<dbReference type="Gene3D" id="3.20.20.210">
    <property type="match status" value="1"/>
</dbReference>
<dbReference type="InterPro" id="IPR038071">
    <property type="entry name" value="UROD/MetE-like_sf"/>
</dbReference>